<dbReference type="InterPro" id="IPR000515">
    <property type="entry name" value="MetI-like"/>
</dbReference>
<evidence type="ECO:0000256" key="5">
    <source>
        <dbReference type="ARBA" id="ARBA00022989"/>
    </source>
</evidence>
<gene>
    <name evidence="9" type="ORF">LZC95_45275</name>
</gene>
<keyword evidence="5 7" id="KW-1133">Transmembrane helix</keyword>
<dbReference type="PANTHER" id="PTHR30151">
    <property type="entry name" value="ALKANE SULFONATE ABC TRANSPORTER-RELATED, MEMBRANE SUBUNIT"/>
    <property type="match status" value="1"/>
</dbReference>
<evidence type="ECO:0000256" key="6">
    <source>
        <dbReference type="ARBA" id="ARBA00023136"/>
    </source>
</evidence>
<evidence type="ECO:0000313" key="10">
    <source>
        <dbReference type="Proteomes" id="UP001379533"/>
    </source>
</evidence>
<reference evidence="9 10" key="1">
    <citation type="submission" date="2021-12" db="EMBL/GenBank/DDBJ databases">
        <title>Discovery of the Pendulisporaceae a myxobacterial family with distinct sporulation behavior and unique specialized metabolism.</title>
        <authorList>
            <person name="Garcia R."/>
            <person name="Popoff A."/>
            <person name="Bader C.D."/>
            <person name="Loehr J."/>
            <person name="Walesch S."/>
            <person name="Walt C."/>
            <person name="Boldt J."/>
            <person name="Bunk B."/>
            <person name="Haeckl F.J.F.P.J."/>
            <person name="Gunesch A.P."/>
            <person name="Birkelbach J."/>
            <person name="Nuebel U."/>
            <person name="Pietschmann T."/>
            <person name="Bach T."/>
            <person name="Mueller R."/>
        </authorList>
    </citation>
    <scope>NUCLEOTIDE SEQUENCE [LARGE SCALE GENOMIC DNA]</scope>
    <source>
        <strain evidence="9 10">MSr12523</strain>
    </source>
</reference>
<evidence type="ECO:0000313" key="9">
    <source>
        <dbReference type="EMBL" id="WXA93654.1"/>
    </source>
</evidence>
<feature type="transmembrane region" description="Helical" evidence="7">
    <location>
        <begin position="189"/>
        <end position="210"/>
    </location>
</feature>
<dbReference type="CDD" id="cd06261">
    <property type="entry name" value="TM_PBP2"/>
    <property type="match status" value="1"/>
</dbReference>
<keyword evidence="6 7" id="KW-0472">Membrane</keyword>
<accession>A0ABZ2K9Y9</accession>
<comment type="similarity">
    <text evidence="7">Belongs to the binding-protein-dependent transport system permease family.</text>
</comment>
<evidence type="ECO:0000256" key="2">
    <source>
        <dbReference type="ARBA" id="ARBA00022448"/>
    </source>
</evidence>
<name>A0ABZ2K9Y9_9BACT</name>
<dbReference type="Pfam" id="PF00528">
    <property type="entry name" value="BPD_transp_1"/>
    <property type="match status" value="1"/>
</dbReference>
<dbReference type="SUPFAM" id="SSF161098">
    <property type="entry name" value="MetI-like"/>
    <property type="match status" value="1"/>
</dbReference>
<feature type="transmembrane region" description="Helical" evidence="7">
    <location>
        <begin position="64"/>
        <end position="86"/>
    </location>
</feature>
<evidence type="ECO:0000256" key="1">
    <source>
        <dbReference type="ARBA" id="ARBA00004651"/>
    </source>
</evidence>
<comment type="subcellular location">
    <subcellularLocation>
        <location evidence="1 7">Cell membrane</location>
        <topology evidence="1 7">Multi-pass membrane protein</topology>
    </subcellularLocation>
</comment>
<dbReference type="Proteomes" id="UP001379533">
    <property type="component" value="Chromosome"/>
</dbReference>
<feature type="transmembrane region" description="Helical" evidence="7">
    <location>
        <begin position="124"/>
        <end position="145"/>
    </location>
</feature>
<evidence type="ECO:0000256" key="3">
    <source>
        <dbReference type="ARBA" id="ARBA00022475"/>
    </source>
</evidence>
<keyword evidence="2 7" id="KW-0813">Transport</keyword>
<proteinExistence type="inferred from homology"/>
<dbReference type="PROSITE" id="PS50928">
    <property type="entry name" value="ABC_TM1"/>
    <property type="match status" value="1"/>
</dbReference>
<dbReference type="RefSeq" id="WP_394844254.1">
    <property type="nucleotide sequence ID" value="NZ_CP089982.1"/>
</dbReference>
<keyword evidence="4 7" id="KW-0812">Transmembrane</keyword>
<dbReference type="Gene3D" id="1.10.3720.10">
    <property type="entry name" value="MetI-like"/>
    <property type="match status" value="1"/>
</dbReference>
<evidence type="ECO:0000256" key="7">
    <source>
        <dbReference type="RuleBase" id="RU363032"/>
    </source>
</evidence>
<organism evidence="9 10">
    <name type="scientific">Pendulispora brunnea</name>
    <dbReference type="NCBI Taxonomy" id="2905690"/>
    <lineage>
        <taxon>Bacteria</taxon>
        <taxon>Pseudomonadati</taxon>
        <taxon>Myxococcota</taxon>
        <taxon>Myxococcia</taxon>
        <taxon>Myxococcales</taxon>
        <taxon>Sorangiineae</taxon>
        <taxon>Pendulisporaceae</taxon>
        <taxon>Pendulispora</taxon>
    </lineage>
</organism>
<sequence>MNRRHLVRVASVLAAIVLWQIVSSRHVDARFINFGNVPAPTDVAQATWSFLQSPKVLHHFKNSILRVFSGFGAATILGIALGVAVGRSKRIEDIVLPTIETLRPIPAVAWIPLAILMFPTTEGSILFITFIGALFPIVLNTIHGIEALDPRLILASRSLGANTWSVLREIILPGALPSIVTGLRLGMGASWLCLVTAEMIAGQYGIGYYTWESYNLQRYPDIVVGMLFIGVFGMVSSALINRLGMWLMPWYRPSEGTT</sequence>
<dbReference type="EMBL" id="CP089982">
    <property type="protein sequence ID" value="WXA93654.1"/>
    <property type="molecule type" value="Genomic_DNA"/>
</dbReference>
<keyword evidence="3" id="KW-1003">Cell membrane</keyword>
<dbReference type="InterPro" id="IPR035906">
    <property type="entry name" value="MetI-like_sf"/>
</dbReference>
<evidence type="ECO:0000256" key="4">
    <source>
        <dbReference type="ARBA" id="ARBA00022692"/>
    </source>
</evidence>
<evidence type="ECO:0000259" key="8">
    <source>
        <dbReference type="PROSITE" id="PS50928"/>
    </source>
</evidence>
<feature type="transmembrane region" description="Helical" evidence="7">
    <location>
        <begin position="222"/>
        <end position="240"/>
    </location>
</feature>
<protein>
    <submittedName>
        <fullName evidence="9">ABC transporter permease</fullName>
    </submittedName>
</protein>
<feature type="domain" description="ABC transmembrane type-1" evidence="8">
    <location>
        <begin position="60"/>
        <end position="240"/>
    </location>
</feature>
<dbReference type="PANTHER" id="PTHR30151:SF0">
    <property type="entry name" value="ABC TRANSPORTER PERMEASE PROTEIN MJ0413-RELATED"/>
    <property type="match status" value="1"/>
</dbReference>
<keyword evidence="10" id="KW-1185">Reference proteome</keyword>